<dbReference type="Gene3D" id="3.50.20.10">
    <property type="entry name" value="Pyruvoyl-Dependent Histidine Decarboxylase, subunit B"/>
    <property type="match status" value="1"/>
</dbReference>
<dbReference type="AlphaFoldDB" id="A0A554NC69"/>
<keyword evidence="4" id="KW-0210">Decarboxylase</keyword>
<evidence type="ECO:0000256" key="3">
    <source>
        <dbReference type="ARBA" id="ARBA00012426"/>
    </source>
</evidence>
<reference evidence="8 9" key="1">
    <citation type="submission" date="2018-06" db="EMBL/GenBank/DDBJ databases">
        <title>Natronomonas sp. F16-60 a new haloarchaeon isolated from a solar saltern of Isla Cristina, Huelva, Spain.</title>
        <authorList>
            <person name="Duran-Viseras A."/>
            <person name="Sanchez-Porro C."/>
            <person name="Ventosa A."/>
        </authorList>
    </citation>
    <scope>NUCLEOTIDE SEQUENCE [LARGE SCALE GENOMIC DNA]</scope>
    <source>
        <strain evidence="8 9">F16-60</strain>
    </source>
</reference>
<dbReference type="PANTHER" id="PTHR40438:SF1">
    <property type="entry name" value="PYRUVOYL-DEPENDENT ARGININE DECARBOXYLASE"/>
    <property type="match status" value="1"/>
</dbReference>
<protein>
    <recommendedName>
        <fullName evidence="3">arginine decarboxylase</fullName>
        <ecNumber evidence="3">4.1.1.19</ecNumber>
    </recommendedName>
</protein>
<evidence type="ECO:0000256" key="1">
    <source>
        <dbReference type="ARBA" id="ARBA00001928"/>
    </source>
</evidence>
<dbReference type="OrthoDB" id="30748at2157"/>
<evidence type="ECO:0000256" key="7">
    <source>
        <dbReference type="ARBA" id="ARBA00049309"/>
    </source>
</evidence>
<dbReference type="InterPro" id="IPR016104">
    <property type="entry name" value="Pyr-dep_his/arg-deCO2ase"/>
</dbReference>
<comment type="catalytic activity">
    <reaction evidence="7">
        <text>L-arginine + H(+) = agmatine + CO2</text>
        <dbReference type="Rhea" id="RHEA:17641"/>
        <dbReference type="ChEBI" id="CHEBI:15378"/>
        <dbReference type="ChEBI" id="CHEBI:16526"/>
        <dbReference type="ChEBI" id="CHEBI:32682"/>
        <dbReference type="ChEBI" id="CHEBI:58145"/>
        <dbReference type="EC" id="4.1.1.19"/>
    </reaction>
</comment>
<proteinExistence type="inferred from homology"/>
<dbReference type="InParanoid" id="A0A554NC69"/>
<dbReference type="SFLD" id="SFLDS00055">
    <property type="entry name" value="Pyruvoyl-Dependent_Histidine/A"/>
    <property type="match status" value="1"/>
</dbReference>
<dbReference type="InterPro" id="IPR016105">
    <property type="entry name" value="Pyr-dep_his/arg-deCO2ase_sand"/>
</dbReference>
<evidence type="ECO:0000313" key="9">
    <source>
        <dbReference type="Proteomes" id="UP000319894"/>
    </source>
</evidence>
<evidence type="ECO:0000256" key="6">
    <source>
        <dbReference type="ARBA" id="ARBA00023317"/>
    </source>
</evidence>
<evidence type="ECO:0000256" key="5">
    <source>
        <dbReference type="ARBA" id="ARBA00023239"/>
    </source>
</evidence>
<dbReference type="PANTHER" id="PTHR40438">
    <property type="entry name" value="PYRUVOYL-DEPENDENT ARGININE DECARBOXYLASE"/>
    <property type="match status" value="1"/>
</dbReference>
<comment type="cofactor">
    <cofactor evidence="1">
        <name>pyruvate</name>
        <dbReference type="ChEBI" id="CHEBI:15361"/>
    </cofactor>
</comment>
<sequence length="169" mass="16927">MQIHIVTGTGAGRTALSAYDAALAAAGVHDCNLVTISSVVPAEATVERVGTAPDLGPVGDRLTVVQSRATVGPGAEGTACAALGWARGPDGRGIMYEASGPDVEAATEAVEVGLEDGVAIRDWEAVTRGFETVRADPADPAVVAPGATPGDRYTVAVALAVYGESMPIA</sequence>
<comment type="similarity">
    <text evidence="2">Belongs to the PdaD family.</text>
</comment>
<dbReference type="GO" id="GO:0008792">
    <property type="term" value="F:arginine decarboxylase activity"/>
    <property type="evidence" value="ECO:0007669"/>
    <property type="project" value="UniProtKB-EC"/>
</dbReference>
<dbReference type="GO" id="GO:0006527">
    <property type="term" value="P:L-arginine catabolic process"/>
    <property type="evidence" value="ECO:0007669"/>
    <property type="project" value="InterPro"/>
</dbReference>
<gene>
    <name evidence="8" type="ORF">DP107_03775</name>
</gene>
<dbReference type="SFLD" id="SFLDG01170">
    <property type="entry name" value="Pyruvoyl-dependent_arginine_de"/>
    <property type="match status" value="1"/>
</dbReference>
<dbReference type="Pfam" id="PF01862">
    <property type="entry name" value="PvlArgDC"/>
    <property type="match status" value="1"/>
</dbReference>
<keyword evidence="6" id="KW-0670">Pyruvate</keyword>
<accession>A0A554NC69</accession>
<dbReference type="EMBL" id="QMDX01000002">
    <property type="protein sequence ID" value="TSD14991.1"/>
    <property type="molecule type" value="Genomic_DNA"/>
</dbReference>
<dbReference type="RefSeq" id="WP_144260830.1">
    <property type="nucleotide sequence ID" value="NZ_QMDX01000002.1"/>
</dbReference>
<keyword evidence="9" id="KW-1185">Reference proteome</keyword>
<evidence type="ECO:0000256" key="4">
    <source>
        <dbReference type="ARBA" id="ARBA00022793"/>
    </source>
</evidence>
<evidence type="ECO:0000256" key="2">
    <source>
        <dbReference type="ARBA" id="ARBA00007412"/>
    </source>
</evidence>
<dbReference type="Proteomes" id="UP000319894">
    <property type="component" value="Unassembled WGS sequence"/>
</dbReference>
<comment type="caution">
    <text evidence="8">The sequence shown here is derived from an EMBL/GenBank/DDBJ whole genome shotgun (WGS) entry which is preliminary data.</text>
</comment>
<keyword evidence="5" id="KW-0456">Lyase</keyword>
<evidence type="ECO:0000313" key="8">
    <source>
        <dbReference type="EMBL" id="TSD14991.1"/>
    </source>
</evidence>
<organism evidence="8 9">
    <name type="scientific">Haloglomus irregulare</name>
    <dbReference type="NCBI Taxonomy" id="2234134"/>
    <lineage>
        <taxon>Archaea</taxon>
        <taxon>Methanobacteriati</taxon>
        <taxon>Methanobacteriota</taxon>
        <taxon>Stenosarchaea group</taxon>
        <taxon>Halobacteria</taxon>
        <taxon>Halobacteriales</taxon>
        <taxon>Natronomonadaceae</taxon>
        <taxon>Haloglomus</taxon>
    </lineage>
</organism>
<dbReference type="SUPFAM" id="SSF56271">
    <property type="entry name" value="Pyruvoyl-dependent histidine and arginine decarboxylases"/>
    <property type="match status" value="1"/>
</dbReference>
<dbReference type="InterPro" id="IPR002724">
    <property type="entry name" value="Pyruvoyl-dep_arg_deCO2ase"/>
</dbReference>
<dbReference type="EC" id="4.1.1.19" evidence="3"/>
<name>A0A554NC69_9EURY</name>